<evidence type="ECO:0000256" key="3">
    <source>
        <dbReference type="ARBA" id="ARBA00020392"/>
    </source>
</evidence>
<evidence type="ECO:0000256" key="9">
    <source>
        <dbReference type="ARBA" id="ARBA00023136"/>
    </source>
</evidence>
<evidence type="ECO:0000256" key="6">
    <source>
        <dbReference type="ARBA" id="ARBA00022500"/>
    </source>
</evidence>
<dbReference type="GO" id="GO:0006935">
    <property type="term" value="P:chemotaxis"/>
    <property type="evidence" value="ECO:0007669"/>
    <property type="project" value="UniProtKB-KW"/>
</dbReference>
<name>A0A5B8RXL9_9BURK</name>
<keyword evidence="11" id="KW-0175">Coiled coil</keyword>
<dbReference type="Proteomes" id="UP000321199">
    <property type="component" value="Chromosome"/>
</dbReference>
<keyword evidence="4" id="KW-0813">Transport</keyword>
<sequence>MASNHAFEVAIDLAARQRDAARNALVQLRGHLARAQTQLHQLASYAQETRQRWGPREGAQLQPEVLRHQRQFLQRLEHTMQLQQGVVHEHEQRLARAVAALAAAEARLASLRQVLERRLRALALQQARREQKQTDELAMQRHVRGAGRQLTQGI</sequence>
<evidence type="ECO:0000313" key="12">
    <source>
        <dbReference type="EMBL" id="QEA12567.1"/>
    </source>
</evidence>
<dbReference type="Gene3D" id="1.10.287.1700">
    <property type="match status" value="1"/>
</dbReference>
<dbReference type="EMBL" id="CP042344">
    <property type="protein sequence ID" value="QEA12567.1"/>
    <property type="molecule type" value="Genomic_DNA"/>
</dbReference>
<evidence type="ECO:0000256" key="11">
    <source>
        <dbReference type="SAM" id="Coils"/>
    </source>
</evidence>
<reference evidence="12 13" key="1">
    <citation type="submission" date="2019-07" db="EMBL/GenBank/DDBJ databases">
        <title>Complete genome sequence of Comamonas sp. NLF 7-7 isolated from livestock.</title>
        <authorList>
            <person name="Kim D.H."/>
            <person name="Kim J.G."/>
        </authorList>
    </citation>
    <scope>NUCLEOTIDE SEQUENCE [LARGE SCALE GENOMIC DNA]</scope>
    <source>
        <strain evidence="12 13">NLF 7-7</strain>
    </source>
</reference>
<evidence type="ECO:0000313" key="13">
    <source>
        <dbReference type="Proteomes" id="UP000321199"/>
    </source>
</evidence>
<dbReference type="GO" id="GO:0071973">
    <property type="term" value="P:bacterial-type flagellum-dependent cell motility"/>
    <property type="evidence" value="ECO:0007669"/>
    <property type="project" value="InterPro"/>
</dbReference>
<protein>
    <recommendedName>
        <fullName evidence="3">Flagellar FliJ protein</fullName>
    </recommendedName>
</protein>
<dbReference type="GO" id="GO:0009288">
    <property type="term" value="C:bacterial-type flagellum"/>
    <property type="evidence" value="ECO:0007669"/>
    <property type="project" value="InterPro"/>
</dbReference>
<dbReference type="KEGG" id="cof:FOZ74_05725"/>
<dbReference type="PANTHER" id="PTHR38786:SF1">
    <property type="entry name" value="FLAGELLAR FLIJ PROTEIN"/>
    <property type="match status" value="1"/>
</dbReference>
<evidence type="ECO:0000256" key="7">
    <source>
        <dbReference type="ARBA" id="ARBA00022795"/>
    </source>
</evidence>
<keyword evidence="5" id="KW-1003">Cell membrane</keyword>
<dbReference type="Pfam" id="PF02050">
    <property type="entry name" value="FliJ"/>
    <property type="match status" value="1"/>
</dbReference>
<evidence type="ECO:0000256" key="1">
    <source>
        <dbReference type="ARBA" id="ARBA00004413"/>
    </source>
</evidence>
<proteinExistence type="inferred from homology"/>
<evidence type="ECO:0000256" key="8">
    <source>
        <dbReference type="ARBA" id="ARBA00022927"/>
    </source>
</evidence>
<keyword evidence="6" id="KW-0145">Chemotaxis</keyword>
<evidence type="ECO:0000256" key="10">
    <source>
        <dbReference type="ARBA" id="ARBA00023225"/>
    </source>
</evidence>
<keyword evidence="13" id="KW-1185">Reference proteome</keyword>
<dbReference type="GO" id="GO:0005886">
    <property type="term" value="C:plasma membrane"/>
    <property type="evidence" value="ECO:0007669"/>
    <property type="project" value="UniProtKB-SubCell"/>
</dbReference>
<dbReference type="GO" id="GO:0044781">
    <property type="term" value="P:bacterial-type flagellum organization"/>
    <property type="evidence" value="ECO:0007669"/>
    <property type="project" value="UniProtKB-KW"/>
</dbReference>
<organism evidence="12 13">
    <name type="scientific">Comamonas flocculans</name>
    <dbReference type="NCBI Taxonomy" id="2597701"/>
    <lineage>
        <taxon>Bacteria</taxon>
        <taxon>Pseudomonadati</taxon>
        <taxon>Pseudomonadota</taxon>
        <taxon>Betaproteobacteria</taxon>
        <taxon>Burkholderiales</taxon>
        <taxon>Comamonadaceae</taxon>
        <taxon>Comamonas</taxon>
    </lineage>
</organism>
<dbReference type="AlphaFoldDB" id="A0A5B8RXL9"/>
<dbReference type="InterPro" id="IPR053716">
    <property type="entry name" value="Flag_assembly_chemotaxis_eff"/>
</dbReference>
<keyword evidence="9" id="KW-0472">Membrane</keyword>
<keyword evidence="12" id="KW-0966">Cell projection</keyword>
<keyword evidence="12" id="KW-0969">Cilium</keyword>
<evidence type="ECO:0000256" key="2">
    <source>
        <dbReference type="ARBA" id="ARBA00010004"/>
    </source>
</evidence>
<dbReference type="OrthoDB" id="9156338at2"/>
<feature type="coiled-coil region" evidence="11">
    <location>
        <begin position="87"/>
        <end position="121"/>
    </location>
</feature>
<evidence type="ECO:0000256" key="5">
    <source>
        <dbReference type="ARBA" id="ARBA00022475"/>
    </source>
</evidence>
<dbReference type="InterPro" id="IPR012823">
    <property type="entry name" value="Flagell_FliJ"/>
</dbReference>
<keyword evidence="7" id="KW-1005">Bacterial flagellum biogenesis</keyword>
<comment type="similarity">
    <text evidence="2">Belongs to the FliJ family.</text>
</comment>
<dbReference type="PANTHER" id="PTHR38786">
    <property type="entry name" value="FLAGELLAR FLIJ PROTEIN"/>
    <property type="match status" value="1"/>
</dbReference>
<keyword evidence="8" id="KW-0653">Protein transport</keyword>
<dbReference type="NCBIfam" id="TIGR02473">
    <property type="entry name" value="flagell_FliJ"/>
    <property type="match status" value="1"/>
</dbReference>
<gene>
    <name evidence="12" type="primary">fliJ</name>
    <name evidence="12" type="ORF">FOZ74_05725</name>
</gene>
<accession>A0A5B8RXL9</accession>
<dbReference type="GO" id="GO:0015031">
    <property type="term" value="P:protein transport"/>
    <property type="evidence" value="ECO:0007669"/>
    <property type="project" value="UniProtKB-KW"/>
</dbReference>
<evidence type="ECO:0000256" key="4">
    <source>
        <dbReference type="ARBA" id="ARBA00022448"/>
    </source>
</evidence>
<comment type="subcellular location">
    <subcellularLocation>
        <location evidence="1">Cell membrane</location>
        <topology evidence="1">Peripheral membrane protein</topology>
        <orientation evidence="1">Cytoplasmic side</orientation>
    </subcellularLocation>
</comment>
<keyword evidence="12" id="KW-0282">Flagellum</keyword>
<keyword evidence="10" id="KW-1006">Bacterial flagellum protein export</keyword>
<dbReference type="InterPro" id="IPR052570">
    <property type="entry name" value="FliJ"/>
</dbReference>
<dbReference type="RefSeq" id="WP_146912162.1">
    <property type="nucleotide sequence ID" value="NZ_CP042344.1"/>
</dbReference>